<gene>
    <name evidence="6" type="ORF">BWZ43_06245</name>
</gene>
<name>A0A8E2I9L1_9BACI</name>
<dbReference type="InterPro" id="IPR001608">
    <property type="entry name" value="Ala_racemase_N"/>
</dbReference>
<dbReference type="Proteomes" id="UP000189761">
    <property type="component" value="Unassembled WGS sequence"/>
</dbReference>
<comment type="similarity">
    <text evidence="2 4">Belongs to the pyridoxal phosphate-binding protein YggS/PROSC family.</text>
</comment>
<feature type="domain" description="Alanine racemase N-terminal" evidence="5">
    <location>
        <begin position="23"/>
        <end position="223"/>
    </location>
</feature>
<evidence type="ECO:0000256" key="3">
    <source>
        <dbReference type="PIRSR" id="PIRSR004848-1"/>
    </source>
</evidence>
<protein>
    <recommendedName>
        <fullName evidence="2">Pyridoxal phosphate homeostasis protein</fullName>
        <shortName evidence="2">PLP homeostasis protein</shortName>
    </recommendedName>
</protein>
<dbReference type="Pfam" id="PF01168">
    <property type="entry name" value="Ala_racemase_N"/>
    <property type="match status" value="1"/>
</dbReference>
<dbReference type="InterPro" id="IPR011078">
    <property type="entry name" value="PyrdxlP_homeostasis"/>
</dbReference>
<evidence type="ECO:0000256" key="2">
    <source>
        <dbReference type="HAMAP-Rule" id="MF_02087"/>
    </source>
</evidence>
<dbReference type="Gene3D" id="3.20.20.10">
    <property type="entry name" value="Alanine racemase"/>
    <property type="match status" value="1"/>
</dbReference>
<proteinExistence type="inferred from homology"/>
<dbReference type="RefSeq" id="WP_078109730.1">
    <property type="nucleotide sequence ID" value="NZ_CP065424.1"/>
</dbReference>
<sequence>MKVVENLSIINEKIKAACERSNRNSEEIKLIAVTKYVTTERAQEALQAGVKNLGENRDEGLLNKWETIGNDAVWHFIGSLQTRKVKNIIDKVSFIHSLDRLSLAEEINKRANKQISCFVQVNVSGEESKHGISPENVVNFIHDLKDLENIKVIGLMTMAPLTENVEIIRQSFRGLKELQVKIQELQLDYAPCNELSMGMSNDYTIAIEEGATYIRIGTSLVGDEG</sequence>
<accession>A0A8E2I9L1</accession>
<evidence type="ECO:0000259" key="5">
    <source>
        <dbReference type="Pfam" id="PF01168"/>
    </source>
</evidence>
<evidence type="ECO:0000313" key="6">
    <source>
        <dbReference type="EMBL" id="OOP69266.1"/>
    </source>
</evidence>
<dbReference type="NCBIfam" id="TIGR00044">
    <property type="entry name" value="YggS family pyridoxal phosphate-dependent enzyme"/>
    <property type="match status" value="1"/>
</dbReference>
<evidence type="ECO:0000256" key="4">
    <source>
        <dbReference type="RuleBase" id="RU004514"/>
    </source>
</evidence>
<dbReference type="SUPFAM" id="SSF51419">
    <property type="entry name" value="PLP-binding barrel"/>
    <property type="match status" value="1"/>
</dbReference>
<comment type="function">
    <text evidence="2">Pyridoxal 5'-phosphate (PLP)-binding protein, which is involved in PLP homeostasis.</text>
</comment>
<dbReference type="CDD" id="cd00635">
    <property type="entry name" value="PLPDE_III_YBL036c_like"/>
    <property type="match status" value="1"/>
</dbReference>
<dbReference type="FunFam" id="3.20.20.10:FF:000011">
    <property type="entry name" value="Pyridoxal phosphate homeostasis protein"/>
    <property type="match status" value="1"/>
</dbReference>
<dbReference type="GO" id="GO:0030170">
    <property type="term" value="F:pyridoxal phosphate binding"/>
    <property type="evidence" value="ECO:0007669"/>
    <property type="project" value="UniProtKB-UniRule"/>
</dbReference>
<organism evidence="6 7">
    <name type="scientific">Heyndrickxia oleronia</name>
    <dbReference type="NCBI Taxonomy" id="38875"/>
    <lineage>
        <taxon>Bacteria</taxon>
        <taxon>Bacillati</taxon>
        <taxon>Bacillota</taxon>
        <taxon>Bacilli</taxon>
        <taxon>Bacillales</taxon>
        <taxon>Bacillaceae</taxon>
        <taxon>Heyndrickxia</taxon>
    </lineage>
</organism>
<dbReference type="EMBL" id="MTLA01000063">
    <property type="protein sequence ID" value="OOP69266.1"/>
    <property type="molecule type" value="Genomic_DNA"/>
</dbReference>
<keyword evidence="1 2" id="KW-0663">Pyridoxal phosphate</keyword>
<dbReference type="PANTHER" id="PTHR10146">
    <property type="entry name" value="PROLINE SYNTHETASE CO-TRANSCRIBED BACTERIAL HOMOLOG PROTEIN"/>
    <property type="match status" value="1"/>
</dbReference>
<reference evidence="6 7" key="1">
    <citation type="submission" date="2017-01" db="EMBL/GenBank/DDBJ databases">
        <title>Draft genome sequence of Bacillus oleronius.</title>
        <authorList>
            <person name="Allam M."/>
        </authorList>
    </citation>
    <scope>NUCLEOTIDE SEQUENCE [LARGE SCALE GENOMIC DNA]</scope>
    <source>
        <strain evidence="6 7">DSM 9356</strain>
    </source>
</reference>
<comment type="caution">
    <text evidence="6">The sequence shown here is derived from an EMBL/GenBank/DDBJ whole genome shotgun (WGS) entry which is preliminary data.</text>
</comment>
<dbReference type="PIRSF" id="PIRSF004848">
    <property type="entry name" value="YBL036c_PLPDEIII"/>
    <property type="match status" value="1"/>
</dbReference>
<dbReference type="InterPro" id="IPR029066">
    <property type="entry name" value="PLP-binding_barrel"/>
</dbReference>
<dbReference type="PROSITE" id="PS01211">
    <property type="entry name" value="UPF0001"/>
    <property type="match status" value="1"/>
</dbReference>
<evidence type="ECO:0000313" key="7">
    <source>
        <dbReference type="Proteomes" id="UP000189761"/>
    </source>
</evidence>
<comment type="cofactor">
    <cofactor evidence="3">
        <name>pyridoxal 5'-phosphate</name>
        <dbReference type="ChEBI" id="CHEBI:597326"/>
    </cofactor>
</comment>
<feature type="modified residue" description="N6-(pyridoxal phosphate)lysine" evidence="2 3">
    <location>
        <position position="35"/>
    </location>
</feature>
<dbReference type="PANTHER" id="PTHR10146:SF14">
    <property type="entry name" value="PYRIDOXAL PHOSPHATE HOMEOSTASIS PROTEIN"/>
    <property type="match status" value="1"/>
</dbReference>
<evidence type="ECO:0000256" key="1">
    <source>
        <dbReference type="ARBA" id="ARBA00022898"/>
    </source>
</evidence>
<dbReference type="HAMAP" id="MF_02087">
    <property type="entry name" value="PLP_homeostasis"/>
    <property type="match status" value="1"/>
</dbReference>
<dbReference type="AlphaFoldDB" id="A0A8E2I9L1"/>
<keyword evidence="7" id="KW-1185">Reference proteome</keyword>